<feature type="transmembrane region" description="Helical" evidence="7">
    <location>
        <begin position="657"/>
        <end position="676"/>
    </location>
</feature>
<feature type="transmembrane region" description="Helical" evidence="7">
    <location>
        <begin position="35"/>
        <end position="57"/>
    </location>
</feature>
<dbReference type="OrthoDB" id="6510177at2759"/>
<dbReference type="Gene3D" id="1.20.1640.10">
    <property type="entry name" value="Multidrug efflux transporter AcrB transmembrane domain"/>
    <property type="match status" value="2"/>
</dbReference>
<keyword evidence="3 7" id="KW-0812">Transmembrane</keyword>
<feature type="transmembrane region" description="Helical" evidence="7">
    <location>
        <begin position="390"/>
        <end position="419"/>
    </location>
</feature>
<keyword evidence="6" id="KW-0325">Glycoprotein</keyword>
<evidence type="ECO:0000256" key="3">
    <source>
        <dbReference type="ARBA" id="ARBA00022692"/>
    </source>
</evidence>
<evidence type="ECO:0000256" key="2">
    <source>
        <dbReference type="ARBA" id="ARBA00005585"/>
    </source>
</evidence>
<evidence type="ECO:0000256" key="4">
    <source>
        <dbReference type="ARBA" id="ARBA00022989"/>
    </source>
</evidence>
<evidence type="ECO:0000256" key="7">
    <source>
        <dbReference type="SAM" id="Phobius"/>
    </source>
</evidence>
<feature type="transmembrane region" description="Helical" evidence="7">
    <location>
        <begin position="360"/>
        <end position="384"/>
    </location>
</feature>
<feature type="transmembrane region" description="Helical" evidence="7">
    <location>
        <begin position="784"/>
        <end position="806"/>
    </location>
</feature>
<evidence type="ECO:0000256" key="6">
    <source>
        <dbReference type="ARBA" id="ARBA00023180"/>
    </source>
</evidence>
<dbReference type="GO" id="GO:0006897">
    <property type="term" value="P:endocytosis"/>
    <property type="evidence" value="ECO:0007669"/>
    <property type="project" value="TreeGrafter"/>
</dbReference>
<dbReference type="GO" id="GO:0005886">
    <property type="term" value="C:plasma membrane"/>
    <property type="evidence" value="ECO:0007669"/>
    <property type="project" value="TreeGrafter"/>
</dbReference>
<proteinExistence type="inferred from homology"/>
<dbReference type="Proteomes" id="UP001152747">
    <property type="component" value="Unassembled WGS sequence"/>
</dbReference>
<name>A0A9P1I3H8_9PELO</name>
<evidence type="ECO:0000313" key="9">
    <source>
        <dbReference type="EMBL" id="CAI5438990.1"/>
    </source>
</evidence>
<feature type="transmembrane region" description="Helical" evidence="7">
    <location>
        <begin position="453"/>
        <end position="471"/>
    </location>
</feature>
<reference evidence="9" key="1">
    <citation type="submission" date="2022-11" db="EMBL/GenBank/DDBJ databases">
        <authorList>
            <person name="Kikuchi T."/>
        </authorList>
    </citation>
    <scope>NUCLEOTIDE SEQUENCE</scope>
    <source>
        <strain evidence="9">PS1010</strain>
    </source>
</reference>
<dbReference type="PANTHER" id="PTHR10796:SF108">
    <property type="entry name" value="SSD DOMAIN-CONTAINING PROTEIN"/>
    <property type="match status" value="1"/>
</dbReference>
<comment type="caution">
    <text evidence="9">The sequence shown here is derived from an EMBL/GenBank/DDBJ whole genome shotgun (WGS) entry which is preliminary data.</text>
</comment>
<dbReference type="PROSITE" id="PS50156">
    <property type="entry name" value="SSD"/>
    <property type="match status" value="1"/>
</dbReference>
<dbReference type="Pfam" id="PF02460">
    <property type="entry name" value="Patched"/>
    <property type="match status" value="1"/>
</dbReference>
<keyword evidence="10" id="KW-1185">Reference proteome</keyword>
<dbReference type="InterPro" id="IPR051697">
    <property type="entry name" value="Patched_domain-protein"/>
</dbReference>
<feature type="transmembrane region" description="Helical" evidence="7">
    <location>
        <begin position="289"/>
        <end position="316"/>
    </location>
</feature>
<dbReference type="GO" id="GO:0018996">
    <property type="term" value="P:molting cycle, collagen and cuticulin-based cuticle"/>
    <property type="evidence" value="ECO:0007669"/>
    <property type="project" value="TreeGrafter"/>
</dbReference>
<dbReference type="GO" id="GO:0030659">
    <property type="term" value="C:cytoplasmic vesicle membrane"/>
    <property type="evidence" value="ECO:0007669"/>
    <property type="project" value="TreeGrafter"/>
</dbReference>
<keyword evidence="5 7" id="KW-0472">Membrane</keyword>
<evidence type="ECO:0000313" key="10">
    <source>
        <dbReference type="Proteomes" id="UP001152747"/>
    </source>
</evidence>
<dbReference type="InterPro" id="IPR003392">
    <property type="entry name" value="PTHD_SSD"/>
</dbReference>
<keyword evidence="4 7" id="KW-1133">Transmembrane helix</keyword>
<sequence>MAANRVFSCIKKSWQSIAMGWDSISSIVARLLAAYPIQSLILSILIIIGLSSGLVHLRLEQDIRKSFSPENSVAGYETRVWLEYYNLSIYPERAFCMFNGIDENTNVLSEKGLEEIYRVDKVLSAAVNYRKEINDSRECEPLCDLNGPFHLLVKEIRNPSSNNTGIIKFPDYPYEGMNVFLGLHLSNLDVIPPNNTLSSKTVLLWYFSKSKTKEGKQQFRDAIEYLFKISKESTSEFKTVKFTIFSDIIANREMIRGAIEATTLMTIGFFLLLTQVIIVIVRLSSFKMAAYLVATSLITPIASTVASFGLMCWFGYPTFSIQCVTPFLALGIGVDDAFILLHRWKHHITIGDKKRRLEQVIIDVGPSITITSLTNIIAFGIGFLTPTPQMSLFCLTASIALFLDYIFTYTILAPVVFLCDDPKYQPVDKSTLSKADNFLLKYSKFICSLKGRLLCGIVLIVMYAFTTYGVITMKTSFEPAKAFPSNSKLVDALENIKPVFDTYFPITIIVNKPPNITNHAEYQHFYSLLNELEHVQGIRGNNRSLNFLPQYEKSDRKIHALTSWIHGQKYEPSYDNLKFWLEQIGNPPLAKFESGNDKNVTAFRMTLLGEGMSEWAERARVMHQVRTILTNDQTFNATLFDCDSAILSIITTVGQDLIGSIAVTVICMALVCMVFVANINAVVIITSIIASICFVLVGGLSWWGADLDPVVQVDVLLATGFSVDYTAHVAYNFFRATGTPQERVLTSLAEMAEPMFEAGLSTFLCMLPLIFVPTYAIVCFAKTVFLVVAIGLLHGLFILPVILGVFSSDSSIEMKSLPTTDQPLVFVPTKEEVQ</sequence>
<dbReference type="PANTHER" id="PTHR10796">
    <property type="entry name" value="PATCHED-RELATED"/>
    <property type="match status" value="1"/>
</dbReference>
<dbReference type="EMBL" id="CANHGI010000001">
    <property type="protein sequence ID" value="CAI5438990.1"/>
    <property type="molecule type" value="Genomic_DNA"/>
</dbReference>
<dbReference type="SUPFAM" id="SSF82866">
    <property type="entry name" value="Multidrug efflux transporter AcrB transmembrane domain"/>
    <property type="match status" value="2"/>
</dbReference>
<feature type="domain" description="SSD" evidence="8">
    <location>
        <begin position="261"/>
        <end position="418"/>
    </location>
</feature>
<organism evidence="9 10">
    <name type="scientific">Caenorhabditis angaria</name>
    <dbReference type="NCBI Taxonomy" id="860376"/>
    <lineage>
        <taxon>Eukaryota</taxon>
        <taxon>Metazoa</taxon>
        <taxon>Ecdysozoa</taxon>
        <taxon>Nematoda</taxon>
        <taxon>Chromadorea</taxon>
        <taxon>Rhabditida</taxon>
        <taxon>Rhabditina</taxon>
        <taxon>Rhabditomorpha</taxon>
        <taxon>Rhabditoidea</taxon>
        <taxon>Rhabditidae</taxon>
        <taxon>Peloderinae</taxon>
        <taxon>Caenorhabditis</taxon>
    </lineage>
</organism>
<evidence type="ECO:0000259" key="8">
    <source>
        <dbReference type="PROSITE" id="PS50156"/>
    </source>
</evidence>
<gene>
    <name evidence="9" type="ORF">CAMP_LOCUS1627</name>
</gene>
<evidence type="ECO:0000256" key="5">
    <source>
        <dbReference type="ARBA" id="ARBA00023136"/>
    </source>
</evidence>
<protein>
    <recommendedName>
        <fullName evidence="8">SSD domain-containing protein</fullName>
    </recommendedName>
</protein>
<feature type="transmembrane region" description="Helical" evidence="7">
    <location>
        <begin position="755"/>
        <end position="778"/>
    </location>
</feature>
<comment type="similarity">
    <text evidence="2">Belongs to the patched family.</text>
</comment>
<dbReference type="AlphaFoldDB" id="A0A9P1I3H8"/>
<accession>A0A9P1I3H8</accession>
<feature type="transmembrane region" description="Helical" evidence="7">
    <location>
        <begin position="261"/>
        <end position="283"/>
    </location>
</feature>
<comment type="subcellular location">
    <subcellularLocation>
        <location evidence="1">Membrane</location>
        <topology evidence="1">Multi-pass membrane protein</topology>
    </subcellularLocation>
</comment>
<dbReference type="InterPro" id="IPR000731">
    <property type="entry name" value="SSD"/>
</dbReference>
<evidence type="ECO:0000256" key="1">
    <source>
        <dbReference type="ARBA" id="ARBA00004141"/>
    </source>
</evidence>
<feature type="transmembrane region" description="Helical" evidence="7">
    <location>
        <begin position="683"/>
        <end position="703"/>
    </location>
</feature>